<accession>A0A1E2V7W5</accession>
<name>A0A1E2V7W5_9GAMM</name>
<keyword evidence="2" id="KW-1185">Reference proteome</keyword>
<reference evidence="1 2" key="1">
    <citation type="submission" date="2016-08" db="EMBL/GenBank/DDBJ databases">
        <authorList>
            <person name="Seilhamer J.J."/>
        </authorList>
    </citation>
    <scope>NUCLEOTIDE SEQUENCE [LARGE SCALE GENOMIC DNA]</scope>
    <source>
        <strain evidence="1 2">PH27A</strain>
    </source>
</reference>
<organism evidence="1 2">
    <name type="scientific">Terasakiispira papahanaumokuakeensis</name>
    <dbReference type="NCBI Taxonomy" id="197479"/>
    <lineage>
        <taxon>Bacteria</taxon>
        <taxon>Pseudomonadati</taxon>
        <taxon>Pseudomonadota</taxon>
        <taxon>Gammaproteobacteria</taxon>
        <taxon>Oceanospirillales</taxon>
        <taxon>Terasakiispira</taxon>
    </lineage>
</organism>
<dbReference type="AlphaFoldDB" id="A0A1E2V7W5"/>
<proteinExistence type="predicted"/>
<dbReference type="EMBL" id="MDTQ01000001">
    <property type="protein sequence ID" value="ODC03108.1"/>
    <property type="molecule type" value="Genomic_DNA"/>
</dbReference>
<sequence length="113" mass="13343">MSEKILEADIVKDIENMNEKFKNLELINKYFYEQIEHKGIEISKSTLINIFPDGSNTYSGKIIDQNDILYFFDLDMDNKDYSIWNKIEGKELEKNHQLTRVIAAFKIHHSNLT</sequence>
<comment type="caution">
    <text evidence="1">The sequence shown here is derived from an EMBL/GenBank/DDBJ whole genome shotgun (WGS) entry which is preliminary data.</text>
</comment>
<dbReference type="Proteomes" id="UP000094291">
    <property type="component" value="Unassembled WGS sequence"/>
</dbReference>
<evidence type="ECO:0000313" key="1">
    <source>
        <dbReference type="EMBL" id="ODC03108.1"/>
    </source>
</evidence>
<gene>
    <name evidence="1" type="ORF">BFW38_05670</name>
</gene>
<evidence type="ECO:0000313" key="2">
    <source>
        <dbReference type="Proteomes" id="UP000094291"/>
    </source>
</evidence>
<dbReference type="RefSeq" id="WP_068997503.1">
    <property type="nucleotide sequence ID" value="NZ_MDTQ01000001.1"/>
</dbReference>
<dbReference type="STRING" id="197479.BFW38_05670"/>
<protein>
    <submittedName>
        <fullName evidence="1">Uncharacterized protein</fullName>
    </submittedName>
</protein>